<dbReference type="InterPro" id="IPR007816">
    <property type="entry name" value="ResB-like_domain"/>
</dbReference>
<dbReference type="GO" id="GO:0016020">
    <property type="term" value="C:membrane"/>
    <property type="evidence" value="ECO:0007669"/>
    <property type="project" value="UniProtKB-SubCell"/>
</dbReference>
<dbReference type="Pfam" id="PF05140">
    <property type="entry name" value="ResB"/>
    <property type="match status" value="1"/>
</dbReference>
<name>A0A2S0WQB0_9ACTN</name>
<evidence type="ECO:0000256" key="3">
    <source>
        <dbReference type="ARBA" id="ARBA00022748"/>
    </source>
</evidence>
<dbReference type="EMBL" id="CP026952">
    <property type="protein sequence ID" value="AWB93545.1"/>
    <property type="molecule type" value="Genomic_DNA"/>
</dbReference>
<reference evidence="10" key="1">
    <citation type="submission" date="2018-01" db="EMBL/GenBank/DDBJ databases">
        <authorList>
            <person name="Li J."/>
        </authorList>
    </citation>
    <scope>NUCLEOTIDE SEQUENCE [LARGE SCALE GENOMIC DNA]</scope>
    <source>
        <strain evidence="10">592</strain>
    </source>
</reference>
<feature type="domain" description="ResB-like" evidence="8">
    <location>
        <begin position="41"/>
        <end position="516"/>
    </location>
</feature>
<evidence type="ECO:0000256" key="1">
    <source>
        <dbReference type="ARBA" id="ARBA00004141"/>
    </source>
</evidence>
<evidence type="ECO:0000256" key="5">
    <source>
        <dbReference type="ARBA" id="ARBA00023136"/>
    </source>
</evidence>
<protein>
    <submittedName>
        <fullName evidence="9">Cytochrome C biogenesis protein</fullName>
    </submittedName>
</protein>
<feature type="compositionally biased region" description="Basic and acidic residues" evidence="6">
    <location>
        <begin position="1"/>
        <end position="14"/>
    </location>
</feature>
<dbReference type="AlphaFoldDB" id="A0A2S0WQB0"/>
<dbReference type="InterPro" id="IPR023494">
    <property type="entry name" value="Cyt_c_bgen_Ccs1/CcsB/ResB"/>
</dbReference>
<keyword evidence="2 7" id="KW-0812">Transmembrane</keyword>
<evidence type="ECO:0000256" key="2">
    <source>
        <dbReference type="ARBA" id="ARBA00022692"/>
    </source>
</evidence>
<evidence type="ECO:0000256" key="6">
    <source>
        <dbReference type="SAM" id="MobiDB-lite"/>
    </source>
</evidence>
<dbReference type="GO" id="GO:0017004">
    <property type="term" value="P:cytochrome complex assembly"/>
    <property type="evidence" value="ECO:0007669"/>
    <property type="project" value="UniProtKB-KW"/>
</dbReference>
<feature type="transmembrane region" description="Helical" evidence="7">
    <location>
        <begin position="191"/>
        <end position="212"/>
    </location>
</feature>
<feature type="transmembrane region" description="Helical" evidence="7">
    <location>
        <begin position="98"/>
        <end position="122"/>
    </location>
</feature>
<keyword evidence="10" id="KW-1185">Reference proteome</keyword>
<keyword evidence="5 7" id="KW-0472">Membrane</keyword>
<evidence type="ECO:0000313" key="10">
    <source>
        <dbReference type="Proteomes" id="UP000244384"/>
    </source>
</evidence>
<dbReference type="KEGG" id="aez:C3E78_15725"/>
<feature type="transmembrane region" description="Helical" evidence="7">
    <location>
        <begin position="44"/>
        <end position="61"/>
    </location>
</feature>
<feature type="region of interest" description="Disordered" evidence="6">
    <location>
        <begin position="1"/>
        <end position="20"/>
    </location>
</feature>
<accession>A0A5F2EVK2</accession>
<dbReference type="Proteomes" id="UP000244384">
    <property type="component" value="Chromosome"/>
</dbReference>
<evidence type="ECO:0000313" key="9">
    <source>
        <dbReference type="EMBL" id="AWB93545.1"/>
    </source>
</evidence>
<feature type="transmembrane region" description="Helical" evidence="7">
    <location>
        <begin position="463"/>
        <end position="481"/>
    </location>
</feature>
<keyword evidence="3" id="KW-0201">Cytochrome c-type biogenesis</keyword>
<evidence type="ECO:0000256" key="4">
    <source>
        <dbReference type="ARBA" id="ARBA00022989"/>
    </source>
</evidence>
<organism evidence="9 10">
    <name type="scientific">Aeromicrobium chenweiae</name>
    <dbReference type="NCBI Taxonomy" id="2079793"/>
    <lineage>
        <taxon>Bacteria</taxon>
        <taxon>Bacillati</taxon>
        <taxon>Actinomycetota</taxon>
        <taxon>Actinomycetes</taxon>
        <taxon>Propionibacteriales</taxon>
        <taxon>Nocardioidaceae</taxon>
        <taxon>Aeromicrobium</taxon>
    </lineage>
</organism>
<keyword evidence="4 7" id="KW-1133">Transmembrane helix</keyword>
<dbReference type="PANTHER" id="PTHR31566:SF0">
    <property type="entry name" value="CYTOCHROME C BIOGENESIS PROTEIN CCS1, CHLOROPLASTIC"/>
    <property type="match status" value="1"/>
</dbReference>
<evidence type="ECO:0000256" key="7">
    <source>
        <dbReference type="SAM" id="Phobius"/>
    </source>
</evidence>
<evidence type="ECO:0000259" key="8">
    <source>
        <dbReference type="Pfam" id="PF05140"/>
    </source>
</evidence>
<comment type="subcellular location">
    <subcellularLocation>
        <location evidence="1">Membrane</location>
        <topology evidence="1">Multi-pass membrane protein</topology>
    </subcellularLocation>
</comment>
<proteinExistence type="predicted"/>
<sequence>MSLDERRTEDDRPSRGGTANAVPALGRRELTRWFWRQLTSMRTALFLLLLLAIAAIPGSLVPQRGVDARAVEAYFLDHPKSAPILDNLGFFSVYSSPWFSAVYLLLMVSLIGCILPRSFVYLRALRARPPRAPRNFSRLPASASFETDRSPDEVVAAARTALGRARVDVADRDGVQEVSAEKGFLREAGNLLFHVSIVVVLVGVAVGTLFGYRGSVMVTDRGGQFANSLTQYDEFSAGALFTNGDLPPFALTLDKMTARFQPFGSQQAGAPREFRAQGTYTAEPGAARKPFDITVNHPLAIGSTSVYLVGQGYAPVLKVTDSKGHVVWDDAVAFLPADATYTSNGVLKVPDAEPEQLGLQGFFLPTAAEQNGISISIHPAAANPLVSFNVWHGDLGLDDGTPQSVFILDKTNMKQYKDADGKNLRISLSPGQTADLPDGGTIEFTDVAQFARFQISSSPLVKVPLVGIIAGLIGLMVSLTVKPRRTWIRTRRDGSRTVVDVAVLDRVPRDDLPADLDDFLERLKDTLGHTDERVQA</sequence>
<gene>
    <name evidence="9" type="ORF">C3E78_15725</name>
</gene>
<dbReference type="OrthoDB" id="3949537at2"/>
<dbReference type="RefSeq" id="WP_108580009.1">
    <property type="nucleotide sequence ID" value="NZ_CP026952.1"/>
</dbReference>
<dbReference type="PANTHER" id="PTHR31566">
    <property type="entry name" value="CYTOCHROME C BIOGENESIS PROTEIN CCS1, CHLOROPLASTIC"/>
    <property type="match status" value="1"/>
</dbReference>
<accession>A0A2S0WQB0</accession>